<protein>
    <recommendedName>
        <fullName evidence="3">Sulfotransferase family protein</fullName>
    </recommendedName>
</protein>
<dbReference type="InterPro" id="IPR027417">
    <property type="entry name" value="P-loop_NTPase"/>
</dbReference>
<gene>
    <name evidence="1" type="ORF">AVT10_04450</name>
</gene>
<accession>A0ABR5Y9P3</accession>
<dbReference type="Gene3D" id="3.40.50.300">
    <property type="entry name" value="P-loop containing nucleotide triphosphate hydrolases"/>
    <property type="match status" value="1"/>
</dbReference>
<evidence type="ECO:0000313" key="1">
    <source>
        <dbReference type="EMBL" id="KZE11506.1"/>
    </source>
</evidence>
<keyword evidence="2" id="KW-1185">Reference proteome</keyword>
<proteinExistence type="predicted"/>
<dbReference type="SUPFAM" id="SSF52540">
    <property type="entry name" value="P-loop containing nucleoside triphosphate hydrolases"/>
    <property type="match status" value="1"/>
</dbReference>
<evidence type="ECO:0000313" key="2">
    <source>
        <dbReference type="Proteomes" id="UP000076609"/>
    </source>
</evidence>
<name>A0ABR5Y9P3_9SPHN</name>
<comment type="caution">
    <text evidence="1">The sequence shown here is derived from an EMBL/GenBank/DDBJ whole genome shotgun (WGS) entry which is preliminary data.</text>
</comment>
<organism evidence="1 2">
    <name type="scientific">Sphingomonas hankookensis</name>
    <dbReference type="NCBI Taxonomy" id="563996"/>
    <lineage>
        <taxon>Bacteria</taxon>
        <taxon>Pseudomonadati</taxon>
        <taxon>Pseudomonadota</taxon>
        <taxon>Alphaproteobacteria</taxon>
        <taxon>Sphingomonadales</taxon>
        <taxon>Sphingomonadaceae</taxon>
        <taxon>Sphingomonas</taxon>
    </lineage>
</organism>
<reference evidence="2" key="1">
    <citation type="submission" date="2016-01" db="EMBL/GenBank/DDBJ databases">
        <title>Draft genome of Chromobacterium sp. F49.</title>
        <authorList>
            <person name="Hong K.W."/>
        </authorList>
    </citation>
    <scope>NUCLEOTIDE SEQUENCE [LARGE SCALE GENOMIC DNA]</scope>
    <source>
        <strain evidence="2">CN3</strain>
    </source>
</reference>
<dbReference type="Proteomes" id="UP000076609">
    <property type="component" value="Unassembled WGS sequence"/>
</dbReference>
<sequence length="267" mass="30011">MISDDSHGNMNCMSTWTTPRAGLSILRRGDTPIRAIQVYGQRCSGTNVLIRSIEANLGPAAFTESYGFKHWFVPEQVLFPRDVMVLAVARESVDWVRSLHRQPWHAHPELKALGFSDFIRAPWHSYWDKEFWGVEDDHPVLGREMLHERCPDTGERFANPLAKRTAKLRHWSGLHDRAHHVALLSHEAFVADPAGVIADLSAATGLPMADPFVSQDSYKGQGKRPFTPTAYADISDTDRAHIHAWLDPEVEARFGFTIPVPQAEAAE</sequence>
<dbReference type="EMBL" id="LQQO01000034">
    <property type="protein sequence ID" value="KZE11506.1"/>
    <property type="molecule type" value="Genomic_DNA"/>
</dbReference>
<evidence type="ECO:0008006" key="3">
    <source>
        <dbReference type="Google" id="ProtNLM"/>
    </source>
</evidence>